<evidence type="ECO:0000256" key="9">
    <source>
        <dbReference type="ARBA" id="ARBA00022982"/>
    </source>
</evidence>
<evidence type="ECO:0000256" key="6">
    <source>
        <dbReference type="ARBA" id="ARBA00022723"/>
    </source>
</evidence>
<evidence type="ECO:0000256" key="3">
    <source>
        <dbReference type="ARBA" id="ARBA00013773"/>
    </source>
</evidence>
<sequence>MKKTILMALSAALVLSMSACADKSQESSAQSTKSATSNTIVTEEELGLRKENLYTEKGVAPVKKVDVTAAPGTAKRFERSYENAPPLIPHSVDGLLPITRNNNACLGCHMPEVASSVGATPIPPTHFMDFRTQKKLDHLAQQRFNCSQCHVPQANVKPLVKNTFQPDYRNPNEKKRSNLIDTLNEGVK</sequence>
<dbReference type="InterPro" id="IPR036280">
    <property type="entry name" value="Multihaem_cyt_sf"/>
</dbReference>
<protein>
    <recommendedName>
        <fullName evidence="3">Periplasmic nitrate reductase, electron transfer subunit</fullName>
    </recommendedName>
    <alternativeName>
        <fullName evidence="11">Diheme cytochrome c NapB</fullName>
    </alternativeName>
</protein>
<accession>A0ABM8FPF7</accession>
<evidence type="ECO:0000256" key="2">
    <source>
        <dbReference type="ARBA" id="ARBA00007368"/>
    </source>
</evidence>
<dbReference type="Pfam" id="PF03892">
    <property type="entry name" value="NapB"/>
    <property type="match status" value="1"/>
</dbReference>
<keyword evidence="8" id="KW-0574">Periplasm</keyword>
<reference evidence="14 15" key="1">
    <citation type="submission" date="2023-03" db="EMBL/GenBank/DDBJ databases">
        <title>Description of Hydrogenimonas sp. ISO32.</title>
        <authorList>
            <person name="Mino S."/>
            <person name="Fukazawa S."/>
            <person name="Sawabe T."/>
        </authorList>
    </citation>
    <scope>NUCLEOTIDE SEQUENCE [LARGE SCALE GENOMIC DNA]</scope>
    <source>
        <strain evidence="14 15">ISO32</strain>
    </source>
</reference>
<comment type="similarity">
    <text evidence="2">Belongs to the NapB family.</text>
</comment>
<evidence type="ECO:0000256" key="12">
    <source>
        <dbReference type="SAM" id="MobiDB-lite"/>
    </source>
</evidence>
<keyword evidence="6" id="KW-0479">Metal-binding</keyword>
<keyword evidence="15" id="KW-1185">Reference proteome</keyword>
<dbReference type="Gene3D" id="1.10.1130.10">
    <property type="entry name" value="Flavocytochrome C3, Chain A"/>
    <property type="match status" value="1"/>
</dbReference>
<evidence type="ECO:0000256" key="5">
    <source>
        <dbReference type="ARBA" id="ARBA00022617"/>
    </source>
</evidence>
<organism evidence="14 15">
    <name type="scientific">Hydrogenimonas cancrithermarum</name>
    <dbReference type="NCBI Taxonomy" id="2993563"/>
    <lineage>
        <taxon>Bacteria</taxon>
        <taxon>Pseudomonadati</taxon>
        <taxon>Campylobacterota</taxon>
        <taxon>Epsilonproteobacteria</taxon>
        <taxon>Campylobacterales</taxon>
        <taxon>Hydrogenimonadaceae</taxon>
        <taxon>Hydrogenimonas</taxon>
    </lineage>
</organism>
<gene>
    <name evidence="14" type="primary">napB</name>
    <name evidence="14" type="ORF">HCR_19440</name>
</gene>
<evidence type="ECO:0000256" key="13">
    <source>
        <dbReference type="SAM" id="SignalP"/>
    </source>
</evidence>
<dbReference type="Proteomes" id="UP001321445">
    <property type="component" value="Chromosome"/>
</dbReference>
<evidence type="ECO:0000256" key="4">
    <source>
        <dbReference type="ARBA" id="ARBA00022448"/>
    </source>
</evidence>
<evidence type="ECO:0000256" key="11">
    <source>
        <dbReference type="ARBA" id="ARBA00031832"/>
    </source>
</evidence>
<feature type="signal peptide" evidence="13">
    <location>
        <begin position="1"/>
        <end position="21"/>
    </location>
</feature>
<keyword evidence="5" id="KW-0349">Heme</keyword>
<dbReference type="EMBL" id="AP027370">
    <property type="protein sequence ID" value="BDY13632.1"/>
    <property type="molecule type" value="Genomic_DNA"/>
</dbReference>
<dbReference type="PIRSF" id="PIRSF006105">
    <property type="entry name" value="NapB"/>
    <property type="match status" value="1"/>
</dbReference>
<feature type="region of interest" description="Disordered" evidence="12">
    <location>
        <begin position="166"/>
        <end position="188"/>
    </location>
</feature>
<dbReference type="PANTHER" id="PTHR38604:SF1">
    <property type="entry name" value="PERIPLASMIC NITRATE REDUCTASE, ELECTRON TRANSFER SUBUNIT"/>
    <property type="match status" value="1"/>
</dbReference>
<keyword evidence="4" id="KW-0813">Transport</keyword>
<keyword evidence="9" id="KW-0249">Electron transport</keyword>
<evidence type="ECO:0000256" key="1">
    <source>
        <dbReference type="ARBA" id="ARBA00004418"/>
    </source>
</evidence>
<evidence type="ECO:0000313" key="15">
    <source>
        <dbReference type="Proteomes" id="UP001321445"/>
    </source>
</evidence>
<proteinExistence type="inferred from homology"/>
<feature type="chain" id="PRO_5046214701" description="Periplasmic nitrate reductase, electron transfer subunit" evidence="13">
    <location>
        <begin position="22"/>
        <end position="188"/>
    </location>
</feature>
<dbReference type="RefSeq" id="WP_286336580.1">
    <property type="nucleotide sequence ID" value="NZ_AP027370.1"/>
</dbReference>
<dbReference type="PROSITE" id="PS51257">
    <property type="entry name" value="PROKAR_LIPOPROTEIN"/>
    <property type="match status" value="1"/>
</dbReference>
<evidence type="ECO:0000313" key="14">
    <source>
        <dbReference type="EMBL" id="BDY13632.1"/>
    </source>
</evidence>
<keyword evidence="7 13" id="KW-0732">Signal</keyword>
<comment type="subcellular location">
    <subcellularLocation>
        <location evidence="1">Periplasm</location>
    </subcellularLocation>
</comment>
<dbReference type="InterPro" id="IPR005591">
    <property type="entry name" value="NapB"/>
</dbReference>
<dbReference type="PANTHER" id="PTHR38604">
    <property type="entry name" value="PERIPLASMIC NITRATE REDUCTASE, ELECTRON TRANSFER SUBUNIT"/>
    <property type="match status" value="1"/>
</dbReference>
<name>A0ABM8FPF7_9BACT</name>
<keyword evidence="10" id="KW-0408">Iron</keyword>
<dbReference type="SUPFAM" id="SSF48695">
    <property type="entry name" value="Multiheme cytochromes"/>
    <property type="match status" value="1"/>
</dbReference>
<evidence type="ECO:0000256" key="8">
    <source>
        <dbReference type="ARBA" id="ARBA00022764"/>
    </source>
</evidence>
<evidence type="ECO:0000256" key="10">
    <source>
        <dbReference type="ARBA" id="ARBA00023004"/>
    </source>
</evidence>
<evidence type="ECO:0000256" key="7">
    <source>
        <dbReference type="ARBA" id="ARBA00022729"/>
    </source>
</evidence>